<reference evidence="2 3" key="1">
    <citation type="submission" date="2018-12" db="EMBL/GenBank/DDBJ databases">
        <title>The genome sequences of strain 502.</title>
        <authorList>
            <person name="Gao J."/>
            <person name="Sun J."/>
        </authorList>
    </citation>
    <scope>NUCLEOTIDE SEQUENCE [LARGE SCALE GENOMIC DNA]</scope>
    <source>
        <strain evidence="2 3">502</strain>
    </source>
</reference>
<keyword evidence="1" id="KW-1133">Transmembrane helix</keyword>
<evidence type="ECO:0000313" key="2">
    <source>
        <dbReference type="EMBL" id="RSZ38607.1"/>
    </source>
</evidence>
<keyword evidence="3" id="KW-1185">Reference proteome</keyword>
<sequence>MDEKAARTIQTILVDGTFTLAGLAAAALGIWYVWEGNAGLAATGLGGGLVLLFAATIHRFESLKGLGMEAKTKELKFQVDKAERALAQLRDLAEFTGTNLLRMISAGGRHGSATSMDNSYKVSRDVKKLFADASSKPETVRTALEFWARYAAIDMFSTKLRDMQSTFESRIRQMGEDAAKLQGNDCADLVRRSQALREFQLGAQKGLGSWELHEFPSRLRRIVEEAPDLLSVQREQWRADFAPAITQLQYLADNLDYGDHEYWGEISRKRG</sequence>
<proteinExistence type="predicted"/>
<evidence type="ECO:0000313" key="3">
    <source>
        <dbReference type="Proteomes" id="UP000271137"/>
    </source>
</evidence>
<dbReference type="RefSeq" id="WP_125965154.1">
    <property type="nucleotide sequence ID" value="NZ_RXFQ01000005.1"/>
</dbReference>
<protein>
    <submittedName>
        <fullName evidence="2">Uncharacterized protein</fullName>
    </submittedName>
</protein>
<gene>
    <name evidence="2" type="ORF">EJO66_09455</name>
</gene>
<feature type="transmembrane region" description="Helical" evidence="1">
    <location>
        <begin position="12"/>
        <end position="34"/>
    </location>
</feature>
<keyword evidence="1" id="KW-0812">Transmembrane</keyword>
<dbReference type="EMBL" id="RXFQ01000005">
    <property type="protein sequence ID" value="RSZ38607.1"/>
    <property type="molecule type" value="Genomic_DNA"/>
</dbReference>
<keyword evidence="1" id="KW-0472">Membrane</keyword>
<organism evidence="2 3">
    <name type="scientific">Variovorax beijingensis</name>
    <dbReference type="NCBI Taxonomy" id="2496117"/>
    <lineage>
        <taxon>Bacteria</taxon>
        <taxon>Pseudomonadati</taxon>
        <taxon>Pseudomonadota</taxon>
        <taxon>Betaproteobacteria</taxon>
        <taxon>Burkholderiales</taxon>
        <taxon>Comamonadaceae</taxon>
        <taxon>Variovorax</taxon>
    </lineage>
</organism>
<name>A0ABY0A7T4_9BURK</name>
<accession>A0ABY0A7T4</accession>
<dbReference type="Proteomes" id="UP000271137">
    <property type="component" value="Unassembled WGS sequence"/>
</dbReference>
<evidence type="ECO:0000256" key="1">
    <source>
        <dbReference type="SAM" id="Phobius"/>
    </source>
</evidence>
<comment type="caution">
    <text evidence="2">The sequence shown here is derived from an EMBL/GenBank/DDBJ whole genome shotgun (WGS) entry which is preliminary data.</text>
</comment>
<feature type="transmembrane region" description="Helical" evidence="1">
    <location>
        <begin position="40"/>
        <end position="58"/>
    </location>
</feature>